<dbReference type="GO" id="GO:0006508">
    <property type="term" value="P:proteolysis"/>
    <property type="evidence" value="ECO:0007669"/>
    <property type="project" value="UniProtKB-KW"/>
</dbReference>
<evidence type="ECO:0000256" key="5">
    <source>
        <dbReference type="ARBA" id="ARBA00022645"/>
    </source>
</evidence>
<dbReference type="SUPFAM" id="SSF56519">
    <property type="entry name" value="Penicillin binding protein dimerisation domain"/>
    <property type="match status" value="1"/>
</dbReference>
<reference evidence="19 20" key="1">
    <citation type="submission" date="2017-05" db="EMBL/GenBank/DDBJ databases">
        <title>Genomic insights into alkan degradation activity of Oleiphilus messinensis.</title>
        <authorList>
            <person name="Kozyavkin S.A."/>
            <person name="Slesarev A.I."/>
            <person name="Golyshin P.N."/>
            <person name="Korzhenkov A."/>
            <person name="Golyshina O.N."/>
            <person name="Toshchakov S.V."/>
        </authorList>
    </citation>
    <scope>NUCLEOTIDE SEQUENCE [LARGE SCALE GENOMIC DNA]</scope>
    <source>
        <strain evidence="19 20">ME102</strain>
    </source>
</reference>
<evidence type="ECO:0000256" key="11">
    <source>
        <dbReference type="ARBA" id="ARBA00022989"/>
    </source>
</evidence>
<keyword evidence="5 16" id="KW-0121">Carboxypeptidase</keyword>
<dbReference type="GO" id="GO:0071555">
    <property type="term" value="P:cell wall organization"/>
    <property type="evidence" value="ECO:0007669"/>
    <property type="project" value="UniProtKB-KW"/>
</dbReference>
<evidence type="ECO:0000256" key="3">
    <source>
        <dbReference type="ARBA" id="ARBA00022519"/>
    </source>
</evidence>
<evidence type="ECO:0000256" key="13">
    <source>
        <dbReference type="ARBA" id="ARBA00023210"/>
    </source>
</evidence>
<evidence type="ECO:0000256" key="15">
    <source>
        <dbReference type="ARBA" id="ARBA00023316"/>
    </source>
</evidence>
<dbReference type="GO" id="GO:0009002">
    <property type="term" value="F:serine-type D-Ala-D-Ala carboxypeptidase activity"/>
    <property type="evidence" value="ECO:0007669"/>
    <property type="project" value="UniProtKB-UniRule"/>
</dbReference>
<comment type="function">
    <text evidence="16">Catalyzes cross-linking of the peptidoglycan cell wall at the division septum.</text>
</comment>
<evidence type="ECO:0000256" key="8">
    <source>
        <dbReference type="ARBA" id="ARBA00022801"/>
    </source>
</evidence>
<dbReference type="GO" id="GO:0008955">
    <property type="term" value="F:peptidoglycan glycosyltransferase activity"/>
    <property type="evidence" value="ECO:0007669"/>
    <property type="project" value="InterPro"/>
</dbReference>
<comment type="subcellular location">
    <subcellularLocation>
        <location evidence="16">Cell inner membrane</location>
        <topology evidence="16">Single-pass membrane protein</topology>
    </subcellularLocation>
    <subcellularLocation>
        <location evidence="1">Membrane</location>
    </subcellularLocation>
</comment>
<dbReference type="OrthoDB" id="9789078at2"/>
<comment type="similarity">
    <text evidence="16">Belongs to the transpeptidase family. FtsI subfamily.</text>
</comment>
<dbReference type="AlphaFoldDB" id="A0A1Y0IDU7"/>
<dbReference type="GO" id="GO:0043093">
    <property type="term" value="P:FtsZ-dependent cytokinesis"/>
    <property type="evidence" value="ECO:0007669"/>
    <property type="project" value="UniProtKB-UniRule"/>
</dbReference>
<proteinExistence type="inferred from homology"/>
<dbReference type="GO" id="GO:0008360">
    <property type="term" value="P:regulation of cell shape"/>
    <property type="evidence" value="ECO:0007669"/>
    <property type="project" value="UniProtKB-KW"/>
</dbReference>
<keyword evidence="15 16" id="KW-0961">Cell wall biogenesis/degradation</keyword>
<keyword evidence="14 16" id="KW-0131">Cell cycle</keyword>
<evidence type="ECO:0000256" key="4">
    <source>
        <dbReference type="ARBA" id="ARBA00022618"/>
    </source>
</evidence>
<comment type="catalytic activity">
    <reaction evidence="16">
        <text>Preferential cleavage: (Ac)2-L-Lys-D-Ala-|-D-Ala. Also transpeptidation of peptidyl-alanyl moieties that are N-acyl substituents of D-alanine.</text>
        <dbReference type="EC" id="3.4.16.4"/>
    </reaction>
</comment>
<keyword evidence="6 16" id="KW-0645">Protease</keyword>
<dbReference type="InterPro" id="IPR037532">
    <property type="entry name" value="FtsI_transpept"/>
</dbReference>
<evidence type="ECO:0000256" key="10">
    <source>
        <dbReference type="ARBA" id="ARBA00022984"/>
    </source>
</evidence>
<dbReference type="Pfam" id="PF00905">
    <property type="entry name" value="Transpeptidase"/>
    <property type="match status" value="1"/>
</dbReference>
<name>A0A1Y0IDU7_9GAMM</name>
<keyword evidence="13 16" id="KW-0717">Septation</keyword>
<dbReference type="Pfam" id="PF03717">
    <property type="entry name" value="PBP_dimer"/>
    <property type="match status" value="1"/>
</dbReference>
<feature type="active site" description="Acyl-ester intermediate" evidence="16">
    <location>
        <position position="308"/>
    </location>
</feature>
<keyword evidence="11 16" id="KW-1133">Transmembrane helix</keyword>
<dbReference type="Gene3D" id="3.30.450.330">
    <property type="match status" value="1"/>
</dbReference>
<dbReference type="InterPro" id="IPR012338">
    <property type="entry name" value="Beta-lactam/transpept-like"/>
</dbReference>
<dbReference type="InterPro" id="IPR001460">
    <property type="entry name" value="PCN-bd_Tpept"/>
</dbReference>
<gene>
    <name evidence="16" type="primary">ftsI</name>
    <name evidence="19" type="ORF">OLMES_4703</name>
</gene>
<dbReference type="Gene3D" id="3.40.710.10">
    <property type="entry name" value="DD-peptidase/beta-lactamase superfamily"/>
    <property type="match status" value="1"/>
</dbReference>
<evidence type="ECO:0000256" key="12">
    <source>
        <dbReference type="ARBA" id="ARBA00023136"/>
    </source>
</evidence>
<dbReference type="PANTHER" id="PTHR30627:SF1">
    <property type="entry name" value="PEPTIDOGLYCAN D,D-TRANSPEPTIDASE FTSI"/>
    <property type="match status" value="1"/>
</dbReference>
<dbReference type="UniPathway" id="UPA00219"/>
<feature type="domain" description="Penicillin-binding protein dimerisation" evidence="18">
    <location>
        <begin position="72"/>
        <end position="220"/>
    </location>
</feature>
<feature type="domain" description="Penicillin-binding protein transpeptidase" evidence="17">
    <location>
        <begin position="262"/>
        <end position="556"/>
    </location>
</feature>
<keyword evidence="8 16" id="KW-0378">Hydrolase</keyword>
<dbReference type="SUPFAM" id="SSF56601">
    <property type="entry name" value="beta-lactamase/transpeptidase-like"/>
    <property type="match status" value="1"/>
</dbReference>
<evidence type="ECO:0000313" key="19">
    <source>
        <dbReference type="EMBL" id="ARU58698.1"/>
    </source>
</evidence>
<organism evidence="19 20">
    <name type="scientific">Oleiphilus messinensis</name>
    <dbReference type="NCBI Taxonomy" id="141451"/>
    <lineage>
        <taxon>Bacteria</taxon>
        <taxon>Pseudomonadati</taxon>
        <taxon>Pseudomonadota</taxon>
        <taxon>Gammaproteobacteria</taxon>
        <taxon>Oceanospirillales</taxon>
        <taxon>Oleiphilaceae</taxon>
        <taxon>Oleiphilus</taxon>
    </lineage>
</organism>
<dbReference type="EMBL" id="CP021425">
    <property type="protein sequence ID" value="ARU58698.1"/>
    <property type="molecule type" value="Genomic_DNA"/>
</dbReference>
<dbReference type="PANTHER" id="PTHR30627">
    <property type="entry name" value="PEPTIDOGLYCAN D,D-TRANSPEPTIDASE"/>
    <property type="match status" value="1"/>
</dbReference>
<dbReference type="InterPro" id="IPR036138">
    <property type="entry name" value="PBP_dimer_sf"/>
</dbReference>
<keyword evidence="4 16" id="KW-0132">Cell division</keyword>
<dbReference type="Gene3D" id="3.90.1310.10">
    <property type="entry name" value="Penicillin-binding protein 2a (Domain 2)"/>
    <property type="match status" value="1"/>
</dbReference>
<keyword evidence="12 16" id="KW-0472">Membrane</keyword>
<evidence type="ECO:0000256" key="2">
    <source>
        <dbReference type="ARBA" id="ARBA00022475"/>
    </source>
</evidence>
<protein>
    <recommendedName>
        <fullName evidence="16">Peptidoglycan D,D-transpeptidase FtsI</fullName>
        <ecNumber evidence="16">3.4.16.4</ecNumber>
    </recommendedName>
    <alternativeName>
        <fullName evidence="16">Penicillin-binding protein 3</fullName>
        <shortName evidence="16">PBP-3</shortName>
    </alternativeName>
</protein>
<dbReference type="KEGG" id="ome:OLMES_4703"/>
<dbReference type="GO" id="GO:0009252">
    <property type="term" value="P:peptidoglycan biosynthetic process"/>
    <property type="evidence" value="ECO:0007669"/>
    <property type="project" value="UniProtKB-UniRule"/>
</dbReference>
<evidence type="ECO:0000256" key="6">
    <source>
        <dbReference type="ARBA" id="ARBA00022670"/>
    </source>
</evidence>
<keyword evidence="7 16" id="KW-0812">Transmembrane</keyword>
<dbReference type="GO" id="GO:0005886">
    <property type="term" value="C:plasma membrane"/>
    <property type="evidence" value="ECO:0007669"/>
    <property type="project" value="UniProtKB-SubCell"/>
</dbReference>
<evidence type="ECO:0000256" key="16">
    <source>
        <dbReference type="HAMAP-Rule" id="MF_02080"/>
    </source>
</evidence>
<dbReference type="GO" id="GO:0008658">
    <property type="term" value="F:penicillin binding"/>
    <property type="evidence" value="ECO:0007669"/>
    <property type="project" value="InterPro"/>
</dbReference>
<comment type="pathway">
    <text evidence="16">Cell wall biogenesis; peptidoglycan biosynthesis.</text>
</comment>
<keyword evidence="3 16" id="KW-0997">Cell inner membrane</keyword>
<keyword evidence="2 16" id="KW-1003">Cell membrane</keyword>
<dbReference type="HAMAP" id="MF_02080">
    <property type="entry name" value="FtsI_transpept"/>
    <property type="match status" value="1"/>
</dbReference>
<evidence type="ECO:0000256" key="9">
    <source>
        <dbReference type="ARBA" id="ARBA00022960"/>
    </source>
</evidence>
<evidence type="ECO:0000259" key="17">
    <source>
        <dbReference type="Pfam" id="PF00905"/>
    </source>
</evidence>
<dbReference type="Proteomes" id="UP000196027">
    <property type="component" value="Chromosome"/>
</dbReference>
<dbReference type="GO" id="GO:0000917">
    <property type="term" value="P:division septum assembly"/>
    <property type="evidence" value="ECO:0007669"/>
    <property type="project" value="UniProtKB-KW"/>
</dbReference>
<keyword evidence="9 16" id="KW-0133">Cell shape</keyword>
<keyword evidence="20" id="KW-1185">Reference proteome</keyword>
<sequence>MKYSGMSSKPNNKAASNATEDIAVSLWRYWFVIIALALAAIVLLARIAQLQVVDKSFLIGQGDARTLRVEEIVAHRGMIADRNGDPLAVSTPVETIWFNPNKLEIDAAGTKLLAQTLGVSNKWLTRKIEQNSGREFAYLKRQIRPAVAAKVKALKIPGVHSLREYKRFYPAGEVASHVVGFVNIDEMGQEGIELTYDEWLQGIPGQKKVLKDRKGRIVKDLALLNDAQPGKDIKLTLDMRLQYLAYRELKAVAKAHHARSASLVMLDAKTAEVLAMVNQPSYNPNNRENIRPSSLRNRAITDLFEPGSTVKPLTIAAALETGKYAPATAIDTSPGYFRIGRKTIRDHRNYGVIDIATVISKSSNVGTSKVALAITGEKVWDLMYRVGFGQGIGVGFPGESVGTLPHPVRWKPLQVATMSYGYGLNVTALQLAQAYQVLANDGVKVPASLLKAGELEQGIPSVDAQAAIQVRKMMKKVIQKGGTGTRAQMVAYDVAGKTGTVHSIGAHGYEDSEYTSLFAGMVPVEQPRIVMVIVVDGPQGDEYYGGEVAAPVFSRVATGAMRILHVTPDERPVMAESREKLEKLLSESG</sequence>
<evidence type="ECO:0000313" key="20">
    <source>
        <dbReference type="Proteomes" id="UP000196027"/>
    </source>
</evidence>
<feature type="transmembrane region" description="Helical" evidence="16">
    <location>
        <begin position="29"/>
        <end position="48"/>
    </location>
</feature>
<dbReference type="InterPro" id="IPR005311">
    <property type="entry name" value="PBP_dimer"/>
</dbReference>
<dbReference type="EC" id="3.4.16.4" evidence="16"/>
<evidence type="ECO:0000256" key="14">
    <source>
        <dbReference type="ARBA" id="ARBA00023306"/>
    </source>
</evidence>
<dbReference type="Gene3D" id="1.10.150.770">
    <property type="match status" value="1"/>
</dbReference>
<keyword evidence="10 16" id="KW-0573">Peptidoglycan synthesis</keyword>
<evidence type="ECO:0000256" key="7">
    <source>
        <dbReference type="ARBA" id="ARBA00022692"/>
    </source>
</evidence>
<evidence type="ECO:0000259" key="18">
    <source>
        <dbReference type="Pfam" id="PF03717"/>
    </source>
</evidence>
<accession>A0A1Y0IDU7</accession>
<dbReference type="InterPro" id="IPR050515">
    <property type="entry name" value="Beta-lactam/transpept"/>
</dbReference>
<evidence type="ECO:0000256" key="1">
    <source>
        <dbReference type="ARBA" id="ARBA00004370"/>
    </source>
</evidence>